<dbReference type="PROSITE" id="PS50104">
    <property type="entry name" value="TIR"/>
    <property type="match status" value="1"/>
</dbReference>
<evidence type="ECO:0000259" key="3">
    <source>
        <dbReference type="PROSITE" id="PS50104"/>
    </source>
</evidence>
<dbReference type="SUPFAM" id="SSF46785">
    <property type="entry name" value="Winged helix' DNA-binding domain"/>
    <property type="match status" value="1"/>
</dbReference>
<evidence type="ECO:0000313" key="4">
    <source>
        <dbReference type="EMBL" id="KAK4567676.1"/>
    </source>
</evidence>
<dbReference type="SUPFAM" id="SSF52540">
    <property type="entry name" value="P-loop containing nucleoside triphosphate hydrolases"/>
    <property type="match status" value="1"/>
</dbReference>
<dbReference type="InterPro" id="IPR044974">
    <property type="entry name" value="Disease_R_plants"/>
</dbReference>
<dbReference type="PRINTS" id="PR00364">
    <property type="entry name" value="DISEASERSIST"/>
</dbReference>
<dbReference type="InterPro" id="IPR058192">
    <property type="entry name" value="WHD_ROQ1-like"/>
</dbReference>
<dbReference type="Pfam" id="PF23282">
    <property type="entry name" value="WHD_ROQ1"/>
    <property type="match status" value="1"/>
</dbReference>
<dbReference type="GO" id="GO:0007165">
    <property type="term" value="P:signal transduction"/>
    <property type="evidence" value="ECO:0007669"/>
    <property type="project" value="InterPro"/>
</dbReference>
<keyword evidence="1" id="KW-0677">Repeat</keyword>
<protein>
    <recommendedName>
        <fullName evidence="3">TIR domain-containing protein</fullName>
    </recommendedName>
</protein>
<keyword evidence="5" id="KW-1185">Reference proteome</keyword>
<dbReference type="EMBL" id="JAXUIC010000010">
    <property type="protein sequence ID" value="KAK4567676.1"/>
    <property type="molecule type" value="Genomic_DNA"/>
</dbReference>
<dbReference type="PANTHER" id="PTHR11017">
    <property type="entry name" value="LEUCINE-RICH REPEAT-CONTAINING PROTEIN"/>
    <property type="match status" value="1"/>
</dbReference>
<dbReference type="Proteomes" id="UP001324115">
    <property type="component" value="Unassembled WGS sequence"/>
</dbReference>
<reference evidence="4 5" key="1">
    <citation type="journal article" date="2023" name="G3 (Bethesda)">
        <title>A haplotype-resolved chromosome-scale genome for Quercus rubra L. provides insights into the genetics of adaptive traits for red oak species.</title>
        <authorList>
            <person name="Kapoor B."/>
            <person name="Jenkins J."/>
            <person name="Schmutz J."/>
            <person name="Zhebentyayeva T."/>
            <person name="Kuelheim C."/>
            <person name="Coggeshall M."/>
            <person name="Heim C."/>
            <person name="Lasky J.R."/>
            <person name="Leites L."/>
            <person name="Islam-Faridi N."/>
            <person name="Romero-Severson J."/>
            <person name="DeLeo V.L."/>
            <person name="Lucas S.M."/>
            <person name="Lazic D."/>
            <person name="Gailing O."/>
            <person name="Carlson J."/>
            <person name="Staton M."/>
        </authorList>
    </citation>
    <scope>NUCLEOTIDE SEQUENCE [LARGE SCALE GENOMIC DNA]</scope>
    <source>
        <strain evidence="4">Pseudo-F2</strain>
    </source>
</reference>
<organism evidence="4 5">
    <name type="scientific">Quercus rubra</name>
    <name type="common">Northern red oak</name>
    <name type="synonym">Quercus borealis</name>
    <dbReference type="NCBI Taxonomy" id="3512"/>
    <lineage>
        <taxon>Eukaryota</taxon>
        <taxon>Viridiplantae</taxon>
        <taxon>Streptophyta</taxon>
        <taxon>Embryophyta</taxon>
        <taxon>Tracheophyta</taxon>
        <taxon>Spermatophyta</taxon>
        <taxon>Magnoliopsida</taxon>
        <taxon>eudicotyledons</taxon>
        <taxon>Gunneridae</taxon>
        <taxon>Pentapetalae</taxon>
        <taxon>rosids</taxon>
        <taxon>fabids</taxon>
        <taxon>Fagales</taxon>
        <taxon>Fagaceae</taxon>
        <taxon>Quercus</taxon>
    </lineage>
</organism>
<comment type="caution">
    <text evidence="4">The sequence shown here is derived from an EMBL/GenBank/DDBJ whole genome shotgun (WGS) entry which is preliminary data.</text>
</comment>
<dbReference type="AlphaFoldDB" id="A0AAN7EDB2"/>
<dbReference type="InterPro" id="IPR027417">
    <property type="entry name" value="P-loop_NTPase"/>
</dbReference>
<dbReference type="Gene3D" id="3.40.50.10140">
    <property type="entry name" value="Toll/interleukin-1 receptor homology (TIR) domain"/>
    <property type="match status" value="1"/>
</dbReference>
<dbReference type="InterPro" id="IPR000157">
    <property type="entry name" value="TIR_dom"/>
</dbReference>
<feature type="domain" description="TIR" evidence="3">
    <location>
        <begin position="1"/>
        <end position="158"/>
    </location>
</feature>
<dbReference type="InterPro" id="IPR036390">
    <property type="entry name" value="WH_DNA-bd_sf"/>
</dbReference>
<accession>A0AAN7EDB2</accession>
<sequence length="486" mass="56097">MALLSNKQAFFKYDVILSFRGEDTGNGFISNLNGFLQGKKISTKLFEAIESSKISIIVFSKNYATSTGCLDELVEILECQKVFSVFYNVDPSELCNQKGKFGEALAKHEESFKYDTDKVRRWRATLNEVGNLSGWHYKNDLPQFSFIQEIFKGISRVKLNCSQVFVTKYPVGIDSCVEEISGCLDIESNDVCMLVIHGHPGISKTIIAKATFNFIAHHFEGSNFLENVRENSKTNDGVLQLQEILYDEILRGRNLKVHDDVDKLVQVENLLGKCNWFAFGSRIIITTREKKLLSTLQEDNHLFYYKVKELDERESHELFCYAKGLPLVLEIIGADLYDKDLQCWKSVLDKYKRFPNSDIQEVLKISYNWLDQIQQNIFLDITCLFKGFYKEVIVDILQSSYSYELSYDIEKLINKSLIVVTKDGKLLMHDLIQQMMRSLKYLIIRNVICEDLKSFPYGLRLLDWNEFPLLSLPSTFEPTKLVALNM</sequence>
<dbReference type="GO" id="GO:0006952">
    <property type="term" value="P:defense response"/>
    <property type="evidence" value="ECO:0007669"/>
    <property type="project" value="UniProtKB-KW"/>
</dbReference>
<dbReference type="Gene3D" id="3.40.50.300">
    <property type="entry name" value="P-loop containing nucleotide triphosphate hydrolases"/>
    <property type="match status" value="1"/>
</dbReference>
<evidence type="ECO:0000256" key="2">
    <source>
        <dbReference type="ARBA" id="ARBA00022821"/>
    </source>
</evidence>
<dbReference type="Pfam" id="PF01582">
    <property type="entry name" value="TIR"/>
    <property type="match status" value="1"/>
</dbReference>
<dbReference type="SMART" id="SM00255">
    <property type="entry name" value="TIR"/>
    <property type="match status" value="1"/>
</dbReference>
<gene>
    <name evidence="4" type="ORF">RGQ29_003438</name>
</gene>
<dbReference type="InterPro" id="IPR035897">
    <property type="entry name" value="Toll_tir_struct_dom_sf"/>
</dbReference>
<evidence type="ECO:0000313" key="5">
    <source>
        <dbReference type="Proteomes" id="UP001324115"/>
    </source>
</evidence>
<keyword evidence="2" id="KW-0611">Plant defense</keyword>
<dbReference type="PANTHER" id="PTHR11017:SF570">
    <property type="entry name" value="DISEASE RESISTANCE PROTEIN (TIR-NBS CLASS)-RELATED"/>
    <property type="match status" value="1"/>
</dbReference>
<evidence type="ECO:0000256" key="1">
    <source>
        <dbReference type="ARBA" id="ARBA00022737"/>
    </source>
</evidence>
<dbReference type="SUPFAM" id="SSF52200">
    <property type="entry name" value="Toll/Interleukin receptor TIR domain"/>
    <property type="match status" value="1"/>
</dbReference>
<name>A0AAN7EDB2_QUERU</name>
<proteinExistence type="predicted"/>